<dbReference type="Gene3D" id="1.10.1740.10">
    <property type="match status" value="1"/>
</dbReference>
<evidence type="ECO:0000256" key="2">
    <source>
        <dbReference type="ARBA" id="ARBA00023015"/>
    </source>
</evidence>
<dbReference type="PATRIC" id="fig|1348973.3.peg.4457"/>
<comment type="caution">
    <text evidence="7">The sequence shown here is derived from an EMBL/GenBank/DDBJ whole genome shotgun (WGS) entry which is preliminary data.</text>
</comment>
<keyword evidence="4" id="KW-0804">Transcription</keyword>
<evidence type="ECO:0000256" key="1">
    <source>
        <dbReference type="ARBA" id="ARBA00010641"/>
    </source>
</evidence>
<dbReference type="SUPFAM" id="SSF88659">
    <property type="entry name" value="Sigma3 and sigma4 domains of RNA polymerase sigma factors"/>
    <property type="match status" value="1"/>
</dbReference>
<dbReference type="PANTHER" id="PTHR43133">
    <property type="entry name" value="RNA POLYMERASE ECF-TYPE SIGMA FACTO"/>
    <property type="match status" value="1"/>
</dbReference>
<keyword evidence="3" id="KW-0731">Sigma factor</keyword>
<sequence length="173" mass="20349">MKNKELEKLLTDLIIAEKEKFYRLAFSYVKNKEDALDIIQESIHKALKSVYSLERPEGLKSWFYRIVVNTSLDLLRKQKREISVDEETLEFVSPNSNDTYENVDLTRGLDQLPPKYRVIIILKFFEDLTLREISEILHENENTIKTRLYRALKMLRIQIEDKGQSILGGKLNG</sequence>
<dbReference type="Gene3D" id="1.10.10.10">
    <property type="entry name" value="Winged helix-like DNA-binding domain superfamily/Winged helix DNA-binding domain"/>
    <property type="match status" value="1"/>
</dbReference>
<dbReference type="InterPro" id="IPR013325">
    <property type="entry name" value="RNA_pol_sigma_r2"/>
</dbReference>
<dbReference type="PANTHER" id="PTHR43133:SF60">
    <property type="entry name" value="RNA POLYMERASE SIGMA FACTOR SIGV"/>
    <property type="match status" value="1"/>
</dbReference>
<dbReference type="SUPFAM" id="SSF88946">
    <property type="entry name" value="Sigma2 domain of RNA polymerase sigma factors"/>
    <property type="match status" value="1"/>
</dbReference>
<evidence type="ECO:0000313" key="8">
    <source>
        <dbReference type="Proteomes" id="UP000027936"/>
    </source>
</evidence>
<keyword evidence="2" id="KW-0805">Transcription regulation</keyword>
<dbReference type="EMBL" id="JJRY01000032">
    <property type="protein sequence ID" value="KEF36210.1"/>
    <property type="molecule type" value="Genomic_DNA"/>
</dbReference>
<organism evidence="7 8">
    <name type="scientific">Schinkia azotoformans MEV2011</name>
    <dbReference type="NCBI Taxonomy" id="1348973"/>
    <lineage>
        <taxon>Bacteria</taxon>
        <taxon>Bacillati</taxon>
        <taxon>Bacillota</taxon>
        <taxon>Bacilli</taxon>
        <taxon>Bacillales</taxon>
        <taxon>Bacillaceae</taxon>
        <taxon>Calidifontibacillus/Schinkia group</taxon>
        <taxon>Schinkia</taxon>
    </lineage>
</organism>
<protein>
    <submittedName>
        <fullName evidence="7">RNA polymerase, sigma subunit, SigV</fullName>
    </submittedName>
</protein>
<dbReference type="InterPro" id="IPR013324">
    <property type="entry name" value="RNA_pol_sigma_r3/r4-like"/>
</dbReference>
<dbReference type="InterPro" id="IPR007627">
    <property type="entry name" value="RNA_pol_sigma70_r2"/>
</dbReference>
<dbReference type="Pfam" id="PF04542">
    <property type="entry name" value="Sigma70_r2"/>
    <property type="match status" value="1"/>
</dbReference>
<evidence type="ECO:0000259" key="6">
    <source>
        <dbReference type="Pfam" id="PF08281"/>
    </source>
</evidence>
<dbReference type="GO" id="GO:0006352">
    <property type="term" value="P:DNA-templated transcription initiation"/>
    <property type="evidence" value="ECO:0007669"/>
    <property type="project" value="InterPro"/>
</dbReference>
<dbReference type="GO" id="GO:0003677">
    <property type="term" value="F:DNA binding"/>
    <property type="evidence" value="ECO:0007669"/>
    <property type="project" value="InterPro"/>
</dbReference>
<evidence type="ECO:0000313" key="7">
    <source>
        <dbReference type="EMBL" id="KEF36210.1"/>
    </source>
</evidence>
<dbReference type="AlphaFoldDB" id="A0A072NSL6"/>
<dbReference type="InterPro" id="IPR013249">
    <property type="entry name" value="RNA_pol_sigma70_r4_t2"/>
</dbReference>
<dbReference type="RefSeq" id="WP_035198639.1">
    <property type="nucleotide sequence ID" value="NZ_JJRY01000032.1"/>
</dbReference>
<dbReference type="Proteomes" id="UP000027936">
    <property type="component" value="Unassembled WGS sequence"/>
</dbReference>
<reference evidence="7 8" key="1">
    <citation type="submission" date="2014-04" db="EMBL/GenBank/DDBJ databases">
        <title>Draft genome sequence of Bacillus azotoformans MEV2011, a (co-) denitrifying strain unable to grow in the presence of oxygen.</title>
        <authorList>
            <person name="Nielsen M."/>
            <person name="Schreiber L."/>
            <person name="Finster K."/>
            <person name="Schramm A."/>
        </authorList>
    </citation>
    <scope>NUCLEOTIDE SEQUENCE [LARGE SCALE GENOMIC DNA]</scope>
    <source>
        <strain evidence="7 8">MEV2011</strain>
    </source>
</reference>
<dbReference type="Pfam" id="PF08281">
    <property type="entry name" value="Sigma70_r4_2"/>
    <property type="match status" value="1"/>
</dbReference>
<dbReference type="InterPro" id="IPR036388">
    <property type="entry name" value="WH-like_DNA-bd_sf"/>
</dbReference>
<feature type="domain" description="RNA polymerase sigma factor 70 region 4 type 2" evidence="6">
    <location>
        <begin position="105"/>
        <end position="155"/>
    </location>
</feature>
<accession>A0A072NSL6</accession>
<dbReference type="CDD" id="cd06171">
    <property type="entry name" value="Sigma70_r4"/>
    <property type="match status" value="1"/>
</dbReference>
<name>A0A072NSL6_SCHAZ</name>
<comment type="similarity">
    <text evidence="1">Belongs to the sigma-70 factor family. ECF subfamily.</text>
</comment>
<dbReference type="GO" id="GO:0016987">
    <property type="term" value="F:sigma factor activity"/>
    <property type="evidence" value="ECO:0007669"/>
    <property type="project" value="UniProtKB-KW"/>
</dbReference>
<gene>
    <name evidence="7" type="ORF">M670_04591</name>
</gene>
<feature type="domain" description="RNA polymerase sigma-70 region 2" evidence="5">
    <location>
        <begin position="19"/>
        <end position="80"/>
    </location>
</feature>
<proteinExistence type="inferred from homology"/>
<dbReference type="NCBIfam" id="TIGR02937">
    <property type="entry name" value="sigma70-ECF"/>
    <property type="match status" value="1"/>
</dbReference>
<evidence type="ECO:0000259" key="5">
    <source>
        <dbReference type="Pfam" id="PF04542"/>
    </source>
</evidence>
<dbReference type="InterPro" id="IPR039425">
    <property type="entry name" value="RNA_pol_sigma-70-like"/>
</dbReference>
<dbReference type="InterPro" id="IPR014284">
    <property type="entry name" value="RNA_pol_sigma-70_dom"/>
</dbReference>
<evidence type="ECO:0000256" key="4">
    <source>
        <dbReference type="ARBA" id="ARBA00023163"/>
    </source>
</evidence>
<dbReference type="OrthoDB" id="9782703at2"/>
<evidence type="ECO:0000256" key="3">
    <source>
        <dbReference type="ARBA" id="ARBA00023082"/>
    </source>
</evidence>